<dbReference type="Gene3D" id="3.10.20.280">
    <property type="entry name" value="RnfH-like"/>
    <property type="match status" value="1"/>
</dbReference>
<dbReference type="STRING" id="484498.SAMN05421686_101154"/>
<dbReference type="EMBL" id="FTOH01000001">
    <property type="protein sequence ID" value="SIS42163.1"/>
    <property type="molecule type" value="Genomic_DNA"/>
</dbReference>
<dbReference type="AlphaFoldDB" id="A0A1N7IYJ0"/>
<sequence length="101" mass="11042">MSDEKIQVEVAYALPDKQKIIAIDVVPGTTMIQAVEASCIVDEFPELDLSAAKFGIFGKAVRSPDSEILKAGDRVEIYRPLIIDPKQARANRAAKAKKAEE</sequence>
<dbReference type="NCBIfam" id="NF002490">
    <property type="entry name" value="PRK01777.1"/>
    <property type="match status" value="1"/>
</dbReference>
<evidence type="ECO:0000256" key="2">
    <source>
        <dbReference type="HAMAP-Rule" id="MF_00460"/>
    </source>
</evidence>
<proteinExistence type="inferred from homology"/>
<evidence type="ECO:0000313" key="3">
    <source>
        <dbReference type="EMBL" id="SIS42163.1"/>
    </source>
</evidence>
<dbReference type="InterPro" id="IPR037021">
    <property type="entry name" value="RnfH_sf"/>
</dbReference>
<dbReference type="OrthoDB" id="9796575at2"/>
<dbReference type="InterPro" id="IPR005346">
    <property type="entry name" value="RnfH"/>
</dbReference>
<protein>
    <recommendedName>
        <fullName evidence="2">UPF0125 protein SAMN05421686_101154</fullName>
    </recommendedName>
</protein>
<dbReference type="PANTHER" id="PTHR37483:SF1">
    <property type="entry name" value="UPF0125 PROTEIN RATB"/>
    <property type="match status" value="1"/>
</dbReference>
<gene>
    <name evidence="3" type="ORF">SAMN05421686_101154</name>
</gene>
<organism evidence="3 4">
    <name type="scientific">Thalassolituus maritimus</name>
    <dbReference type="NCBI Taxonomy" id="484498"/>
    <lineage>
        <taxon>Bacteria</taxon>
        <taxon>Pseudomonadati</taxon>
        <taxon>Pseudomonadota</taxon>
        <taxon>Gammaproteobacteria</taxon>
        <taxon>Oceanospirillales</taxon>
        <taxon>Oceanospirillaceae</taxon>
        <taxon>Thalassolituus</taxon>
    </lineage>
</organism>
<name>A0A1N7IYJ0_9GAMM</name>
<dbReference type="HAMAP" id="MF_00460">
    <property type="entry name" value="UPF0125_RnfH"/>
    <property type="match status" value="1"/>
</dbReference>
<dbReference type="InterPro" id="IPR016155">
    <property type="entry name" value="Mopterin_synth/thiamin_S_b"/>
</dbReference>
<dbReference type="RefSeq" id="WP_076513426.1">
    <property type="nucleotide sequence ID" value="NZ_FTOH01000001.1"/>
</dbReference>
<dbReference type="SUPFAM" id="SSF54285">
    <property type="entry name" value="MoaD/ThiS"/>
    <property type="match status" value="1"/>
</dbReference>
<dbReference type="Pfam" id="PF03658">
    <property type="entry name" value="Ub-RnfH"/>
    <property type="match status" value="1"/>
</dbReference>
<reference evidence="4" key="1">
    <citation type="submission" date="2017-01" db="EMBL/GenBank/DDBJ databases">
        <authorList>
            <person name="Varghese N."/>
            <person name="Submissions S."/>
        </authorList>
    </citation>
    <scope>NUCLEOTIDE SEQUENCE [LARGE SCALE GENOMIC DNA]</scope>
    <source>
        <strain evidence="4">DSM 24913</strain>
    </source>
</reference>
<comment type="similarity">
    <text evidence="1 2">Belongs to the UPF0125 (RnfH) family.</text>
</comment>
<evidence type="ECO:0000313" key="4">
    <source>
        <dbReference type="Proteomes" id="UP000185639"/>
    </source>
</evidence>
<keyword evidence="4" id="KW-1185">Reference proteome</keyword>
<evidence type="ECO:0000256" key="1">
    <source>
        <dbReference type="ARBA" id="ARBA00010645"/>
    </source>
</evidence>
<dbReference type="PANTHER" id="PTHR37483">
    <property type="entry name" value="UPF0125 PROTEIN RATB"/>
    <property type="match status" value="1"/>
</dbReference>
<accession>A0A1N7IYJ0</accession>
<dbReference type="Proteomes" id="UP000185639">
    <property type="component" value="Unassembled WGS sequence"/>
</dbReference>